<proteinExistence type="predicted"/>
<keyword evidence="1" id="KW-0175">Coiled coil</keyword>
<protein>
    <submittedName>
        <fullName evidence="2">Uncharacterized protein</fullName>
    </submittedName>
</protein>
<gene>
    <name evidence="2" type="ORF">FrCorBMG51_11965</name>
</gene>
<comment type="caution">
    <text evidence="2">The sequence shown here is derived from an EMBL/GenBank/DDBJ whole genome shotgun (WGS) entry which is preliminary data.</text>
</comment>
<keyword evidence="3" id="KW-1185">Reference proteome</keyword>
<dbReference type="EMBL" id="JWIO01000016">
    <property type="protein sequence ID" value="KLL11328.1"/>
    <property type="molecule type" value="Genomic_DNA"/>
</dbReference>
<name>A0ABR5F3X5_9ACTN</name>
<sequence length="392" mass="42433">MTGFAGLFVFVFAELFDTDHDLRAQARLVREAANALTIDAGGLPPEAQTVVAGLATLRDRLERAADDLTAAATAFGQIGADAKRADTPGWLDRVKAFSAIALGEAPEILLRRQGRRRVFRLRNDVRRSSRLLMDLENRQEAAHRAGDSALAQRLQRDIRTRRKLLRKAEKDLRLTRRDVRELQAAGYITKWDERSLRALKELSGALGMKVSADILTAREWHESIRKADSLPKALGKQALGRFESRRIPTGRDTPEKILPFFPKRATTADNLAGHARRLLDSPGSRRAAGAIPVAGVIVDASSTFMAGKKLWDDPSLGNTVDFAANTAHLIGNIPTPPTVILGEGIGYGLDGGKFVGDHVDDAADAVGDGVKAVGNGLKSAGNSAKKIFESIL</sequence>
<reference evidence="2 3" key="1">
    <citation type="submission" date="2014-12" db="EMBL/GenBank/DDBJ databases">
        <title>Frankia sp. BMG5.1 draft genome.</title>
        <authorList>
            <person name="Gtari M."/>
            <person name="Ghodhbane-Gtari F."/>
            <person name="Nouioui I."/>
            <person name="Ktari A."/>
            <person name="Hezbri K."/>
            <person name="Mimouni W."/>
            <person name="Sbissi I."/>
            <person name="Ayari A."/>
            <person name="Yamanaka T."/>
            <person name="Normand P."/>
            <person name="Tisa L.S."/>
            <person name="Boudabous A."/>
        </authorList>
    </citation>
    <scope>NUCLEOTIDE SEQUENCE [LARGE SCALE GENOMIC DNA]</scope>
    <source>
        <strain evidence="2 3">BMG5.1</strain>
    </source>
</reference>
<evidence type="ECO:0000256" key="1">
    <source>
        <dbReference type="SAM" id="Coils"/>
    </source>
</evidence>
<feature type="coiled-coil region" evidence="1">
    <location>
        <begin position="151"/>
        <end position="185"/>
    </location>
</feature>
<evidence type="ECO:0000313" key="2">
    <source>
        <dbReference type="EMBL" id="KLL11328.1"/>
    </source>
</evidence>
<dbReference type="RefSeq" id="WP_047223151.1">
    <property type="nucleotide sequence ID" value="NZ_JWIO01000016.1"/>
</dbReference>
<organism evidence="2 3">
    <name type="scientific">Protofrankia coriariae</name>
    <dbReference type="NCBI Taxonomy" id="1562887"/>
    <lineage>
        <taxon>Bacteria</taxon>
        <taxon>Bacillati</taxon>
        <taxon>Actinomycetota</taxon>
        <taxon>Actinomycetes</taxon>
        <taxon>Frankiales</taxon>
        <taxon>Frankiaceae</taxon>
        <taxon>Protofrankia</taxon>
    </lineage>
</organism>
<evidence type="ECO:0000313" key="3">
    <source>
        <dbReference type="Proteomes" id="UP000035425"/>
    </source>
</evidence>
<dbReference type="Proteomes" id="UP000035425">
    <property type="component" value="Unassembled WGS sequence"/>
</dbReference>
<accession>A0ABR5F3X5</accession>